<dbReference type="EMBL" id="VIIS01000368">
    <property type="protein sequence ID" value="KAF0309856.1"/>
    <property type="molecule type" value="Genomic_DNA"/>
</dbReference>
<evidence type="ECO:0000256" key="6">
    <source>
        <dbReference type="ARBA" id="ARBA00022490"/>
    </source>
</evidence>
<dbReference type="Pfam" id="PF05625">
    <property type="entry name" value="PAXNEB"/>
    <property type="match status" value="1"/>
</dbReference>
<evidence type="ECO:0000256" key="8">
    <source>
        <dbReference type="ARBA" id="ARBA00023242"/>
    </source>
</evidence>
<dbReference type="CDD" id="cd19494">
    <property type="entry name" value="Elp4"/>
    <property type="match status" value="1"/>
</dbReference>
<dbReference type="OrthoDB" id="289162at2759"/>
<evidence type="ECO:0000256" key="1">
    <source>
        <dbReference type="ARBA" id="ARBA00004123"/>
    </source>
</evidence>
<keyword evidence="8" id="KW-0539">Nucleus</keyword>
<dbReference type="GO" id="GO:0002098">
    <property type="term" value="P:tRNA wobble uridine modification"/>
    <property type="evidence" value="ECO:0007669"/>
    <property type="project" value="InterPro"/>
</dbReference>
<feature type="region of interest" description="Disordered" evidence="9">
    <location>
        <begin position="274"/>
        <end position="311"/>
    </location>
</feature>
<dbReference type="PANTHER" id="PTHR12896:SF1">
    <property type="entry name" value="ELONGATOR COMPLEX PROTEIN 4"/>
    <property type="match status" value="1"/>
</dbReference>
<dbReference type="InterPro" id="IPR008728">
    <property type="entry name" value="Elongator_complex_protein_4"/>
</dbReference>
<name>A0A6A4WQV8_AMPAM</name>
<keyword evidence="11" id="KW-1185">Reference proteome</keyword>
<protein>
    <recommendedName>
        <fullName evidence="5">Elongator complex protein 4</fullName>
    </recommendedName>
</protein>
<accession>A0A6A4WQV8</accession>
<evidence type="ECO:0000313" key="11">
    <source>
        <dbReference type="Proteomes" id="UP000440578"/>
    </source>
</evidence>
<evidence type="ECO:0000256" key="7">
    <source>
        <dbReference type="ARBA" id="ARBA00022694"/>
    </source>
</evidence>
<comment type="subcellular location">
    <subcellularLocation>
        <location evidence="2">Cytoplasm</location>
    </subcellularLocation>
    <subcellularLocation>
        <location evidence="1">Nucleus</location>
    </subcellularLocation>
</comment>
<evidence type="ECO:0000256" key="5">
    <source>
        <dbReference type="ARBA" id="ARBA00020265"/>
    </source>
</evidence>
<evidence type="ECO:0000256" key="9">
    <source>
        <dbReference type="SAM" id="MobiDB-lite"/>
    </source>
</evidence>
<gene>
    <name evidence="10" type="primary">elp4</name>
    <name evidence="10" type="ORF">FJT64_019058</name>
</gene>
<dbReference type="AlphaFoldDB" id="A0A6A4WQV8"/>
<dbReference type="InterPro" id="IPR027417">
    <property type="entry name" value="P-loop_NTPase"/>
</dbReference>
<dbReference type="UniPathway" id="UPA00988"/>
<organism evidence="10 11">
    <name type="scientific">Amphibalanus amphitrite</name>
    <name type="common">Striped barnacle</name>
    <name type="synonym">Balanus amphitrite</name>
    <dbReference type="NCBI Taxonomy" id="1232801"/>
    <lineage>
        <taxon>Eukaryota</taxon>
        <taxon>Metazoa</taxon>
        <taxon>Ecdysozoa</taxon>
        <taxon>Arthropoda</taxon>
        <taxon>Crustacea</taxon>
        <taxon>Multicrustacea</taxon>
        <taxon>Cirripedia</taxon>
        <taxon>Thoracica</taxon>
        <taxon>Thoracicalcarea</taxon>
        <taxon>Balanomorpha</taxon>
        <taxon>Balanoidea</taxon>
        <taxon>Balanidae</taxon>
        <taxon>Amphibalaninae</taxon>
        <taxon>Amphibalanus</taxon>
    </lineage>
</organism>
<dbReference type="PANTHER" id="PTHR12896">
    <property type="entry name" value="PAX6 NEIGHBOR PROTEIN PAXNEB"/>
    <property type="match status" value="1"/>
</dbReference>
<evidence type="ECO:0000256" key="3">
    <source>
        <dbReference type="ARBA" id="ARBA00005043"/>
    </source>
</evidence>
<sequence length="311" mass="33830">MQEDQYGDYAHLVLSYFMSEAVCNRHRLLAASLDADPSKMILELPSPADGEVTAVRPPAGAADQRMTIAWRYQGLPQQPAPAAGRFGQHYDLSRYIEKSAIDAMDISLWPEDEPPGADHAAASDRLDSLLAACDRLASGAEPDTAPTVRRLAVRSLGSPLWSAPPELVVRACHLLRALLRVTGAVAMVTVPTHLWTDEALVARLRRCADISIGLESFQGTPAAQSPAFSEYHGLVHVHRLSARNVLAARYPRHPDLAFKVRRKKFSVETLHLPPELSETASRSQEDDSAPARKARPAAGCQAARPGAPLDF</sequence>
<evidence type="ECO:0000313" key="10">
    <source>
        <dbReference type="EMBL" id="KAF0309856.1"/>
    </source>
</evidence>
<keyword evidence="6" id="KW-0963">Cytoplasm</keyword>
<dbReference type="Proteomes" id="UP000440578">
    <property type="component" value="Unassembled WGS sequence"/>
</dbReference>
<dbReference type="GO" id="GO:0005737">
    <property type="term" value="C:cytoplasm"/>
    <property type="evidence" value="ECO:0007669"/>
    <property type="project" value="UniProtKB-SubCell"/>
</dbReference>
<keyword evidence="7" id="KW-0819">tRNA processing</keyword>
<comment type="caution">
    <text evidence="10">The sequence shown here is derived from an EMBL/GenBank/DDBJ whole genome shotgun (WGS) entry which is preliminary data.</text>
</comment>
<dbReference type="GO" id="GO:0033588">
    <property type="term" value="C:elongator holoenzyme complex"/>
    <property type="evidence" value="ECO:0007669"/>
    <property type="project" value="InterPro"/>
</dbReference>
<comment type="pathway">
    <text evidence="3">tRNA modification; 5-methoxycarbonylmethyl-2-thiouridine-tRNA biosynthesis.</text>
</comment>
<reference evidence="10 11" key="1">
    <citation type="submission" date="2019-07" db="EMBL/GenBank/DDBJ databases">
        <title>Draft genome assembly of a fouling barnacle, Amphibalanus amphitrite (Darwin, 1854): The first reference genome for Thecostraca.</title>
        <authorList>
            <person name="Kim W."/>
        </authorList>
    </citation>
    <scope>NUCLEOTIDE SEQUENCE [LARGE SCALE GENOMIC DNA]</scope>
    <source>
        <strain evidence="10">SNU_AA5</strain>
        <tissue evidence="10">Soma without cirri and trophi</tissue>
    </source>
</reference>
<proteinExistence type="inferred from homology"/>
<comment type="similarity">
    <text evidence="4">Belongs to the ELP4 family.</text>
</comment>
<evidence type="ECO:0000256" key="4">
    <source>
        <dbReference type="ARBA" id="ARBA00007573"/>
    </source>
</evidence>
<dbReference type="Gene3D" id="3.40.50.300">
    <property type="entry name" value="P-loop containing nucleotide triphosphate hydrolases"/>
    <property type="match status" value="1"/>
</dbReference>
<evidence type="ECO:0000256" key="2">
    <source>
        <dbReference type="ARBA" id="ARBA00004496"/>
    </source>
</evidence>
<dbReference type="GO" id="GO:0008023">
    <property type="term" value="C:transcription elongation factor complex"/>
    <property type="evidence" value="ECO:0007669"/>
    <property type="project" value="TreeGrafter"/>
</dbReference>